<dbReference type="AlphaFoldDB" id="A0A4R3MZB8"/>
<evidence type="ECO:0000313" key="1">
    <source>
        <dbReference type="EMBL" id="TCT21197.1"/>
    </source>
</evidence>
<protein>
    <submittedName>
        <fullName evidence="1">Uncharacterized protein</fullName>
    </submittedName>
</protein>
<reference evidence="1 2" key="1">
    <citation type="submission" date="2019-03" db="EMBL/GenBank/DDBJ databases">
        <title>Genomic Encyclopedia of Type Strains, Phase IV (KMG-IV): sequencing the most valuable type-strain genomes for metagenomic binning, comparative biology and taxonomic classification.</title>
        <authorList>
            <person name="Goeker M."/>
        </authorList>
    </citation>
    <scope>NUCLEOTIDE SEQUENCE [LARGE SCALE GENOMIC DNA]</scope>
    <source>
        <strain evidence="1 2">DSM 13587</strain>
    </source>
</reference>
<gene>
    <name evidence="1" type="ORF">EDC35_10450</name>
</gene>
<sequence>MISYFLADILTRYFRTAAITKPAGIYVALFTTLPTAAGTGGVEVSGGGYARVKAGPSDLDWGTFGNGVIYNAKDITFATPTADWGDSDIIGVGLYNALVNGQPLALAGLNRPLRVKAFDPPVKFGFAELMILVE</sequence>
<keyword evidence="2" id="KW-1185">Reference proteome</keyword>
<organism evidence="1 2">
    <name type="scientific">Thiobaca trueperi</name>
    <dbReference type="NCBI Taxonomy" id="127458"/>
    <lineage>
        <taxon>Bacteria</taxon>
        <taxon>Pseudomonadati</taxon>
        <taxon>Pseudomonadota</taxon>
        <taxon>Gammaproteobacteria</taxon>
        <taxon>Chromatiales</taxon>
        <taxon>Chromatiaceae</taxon>
        <taxon>Thiobaca</taxon>
    </lineage>
</organism>
<proteinExistence type="predicted"/>
<dbReference type="InterPro" id="IPR056908">
    <property type="entry name" value="Gp80-like"/>
</dbReference>
<name>A0A4R3MZB8_9GAMM</name>
<dbReference type="EMBL" id="SMAO01000004">
    <property type="protein sequence ID" value="TCT21197.1"/>
    <property type="molecule type" value="Genomic_DNA"/>
</dbReference>
<dbReference type="Pfam" id="PF23140">
    <property type="entry name" value="Gp80"/>
    <property type="match status" value="1"/>
</dbReference>
<comment type="caution">
    <text evidence="1">The sequence shown here is derived from an EMBL/GenBank/DDBJ whole genome shotgun (WGS) entry which is preliminary data.</text>
</comment>
<dbReference type="RefSeq" id="WP_132976810.1">
    <property type="nucleotide sequence ID" value="NZ_SMAO01000004.1"/>
</dbReference>
<dbReference type="Proteomes" id="UP000295717">
    <property type="component" value="Unassembled WGS sequence"/>
</dbReference>
<dbReference type="OrthoDB" id="9123229at2"/>
<evidence type="ECO:0000313" key="2">
    <source>
        <dbReference type="Proteomes" id="UP000295717"/>
    </source>
</evidence>
<accession>A0A4R3MZB8</accession>